<reference evidence="1 2" key="1">
    <citation type="journal article" date="2013" name="Front. Microbiol.">
        <title>Comparative genomic analyses of the cyanobacterium, Lyngbya aestuarii BL J, a powerful hydrogen producer.</title>
        <authorList>
            <person name="Kothari A."/>
            <person name="Vaughn M."/>
            <person name="Garcia-Pichel F."/>
        </authorList>
    </citation>
    <scope>NUCLEOTIDE SEQUENCE [LARGE SCALE GENOMIC DNA]</scope>
    <source>
        <strain evidence="1 2">BL J</strain>
    </source>
</reference>
<dbReference type="Proteomes" id="UP000017127">
    <property type="component" value="Unassembled WGS sequence"/>
</dbReference>
<dbReference type="PATRIC" id="fig|1348334.3.peg.1369"/>
<evidence type="ECO:0000313" key="1">
    <source>
        <dbReference type="EMBL" id="ERT08589.1"/>
    </source>
</evidence>
<accession>U7QKU8</accession>
<gene>
    <name evidence="1" type="ORF">M595_1404</name>
</gene>
<dbReference type="AlphaFoldDB" id="U7QKU8"/>
<keyword evidence="2" id="KW-1185">Reference proteome</keyword>
<comment type="caution">
    <text evidence="1">The sequence shown here is derived from an EMBL/GenBank/DDBJ whole genome shotgun (WGS) entry which is preliminary data.</text>
</comment>
<sequence>MLAVDVIATLCNVATDYWHEHRWKKNRLEGSHPTDTDGVILLIDNKRKYFKGGRHALYWHRQYIESSDIVACFLMTLEGWLYSRPTKAALERSISIIFERADTVAMLGVLISLAKRYPNLLKDSLLLTPKDTHVLVSAQACFLPIPRAGEVQFQSRFI</sequence>
<organism evidence="1 2">
    <name type="scientific">Lyngbya aestuarii BL J</name>
    <dbReference type="NCBI Taxonomy" id="1348334"/>
    <lineage>
        <taxon>Bacteria</taxon>
        <taxon>Bacillati</taxon>
        <taxon>Cyanobacteriota</taxon>
        <taxon>Cyanophyceae</taxon>
        <taxon>Oscillatoriophycideae</taxon>
        <taxon>Oscillatoriales</taxon>
        <taxon>Microcoleaceae</taxon>
        <taxon>Lyngbya</taxon>
    </lineage>
</organism>
<name>U7QKU8_9CYAN</name>
<proteinExistence type="predicted"/>
<evidence type="ECO:0000313" key="2">
    <source>
        <dbReference type="Proteomes" id="UP000017127"/>
    </source>
</evidence>
<protein>
    <submittedName>
        <fullName evidence="1">Uncharacterized protein</fullName>
    </submittedName>
</protein>
<dbReference type="EMBL" id="AUZM01000009">
    <property type="protein sequence ID" value="ERT08589.1"/>
    <property type="molecule type" value="Genomic_DNA"/>
</dbReference>